<dbReference type="EMBL" id="GBRH01227036">
    <property type="protein sequence ID" value="JAD70859.1"/>
    <property type="molecule type" value="Transcribed_RNA"/>
</dbReference>
<evidence type="ECO:0000313" key="1">
    <source>
        <dbReference type="EMBL" id="JAD70859.1"/>
    </source>
</evidence>
<reference evidence="1" key="1">
    <citation type="submission" date="2014-09" db="EMBL/GenBank/DDBJ databases">
        <authorList>
            <person name="Magalhaes I.L.F."/>
            <person name="Oliveira U."/>
            <person name="Santos F.R."/>
            <person name="Vidigal T.H.D.A."/>
            <person name="Brescovit A.D."/>
            <person name="Santos A.J."/>
        </authorList>
    </citation>
    <scope>NUCLEOTIDE SEQUENCE</scope>
    <source>
        <tissue evidence="1">Shoot tissue taken approximately 20 cm above the soil surface</tissue>
    </source>
</reference>
<sequence length="37" mass="4557">MLQQDRRYPETFPFFLDPSTRYCEANLAQFRRRSNCV</sequence>
<reference evidence="1" key="2">
    <citation type="journal article" date="2015" name="Data Brief">
        <title>Shoot transcriptome of the giant reed, Arundo donax.</title>
        <authorList>
            <person name="Barrero R.A."/>
            <person name="Guerrero F.D."/>
            <person name="Moolhuijzen P."/>
            <person name="Goolsby J.A."/>
            <person name="Tidwell J."/>
            <person name="Bellgard S.E."/>
            <person name="Bellgard M.I."/>
        </authorList>
    </citation>
    <scope>NUCLEOTIDE SEQUENCE</scope>
    <source>
        <tissue evidence="1">Shoot tissue taken approximately 20 cm above the soil surface</tissue>
    </source>
</reference>
<accession>A0A0A9C3H7</accession>
<organism evidence="1">
    <name type="scientific">Arundo donax</name>
    <name type="common">Giant reed</name>
    <name type="synonym">Donax arundinaceus</name>
    <dbReference type="NCBI Taxonomy" id="35708"/>
    <lineage>
        <taxon>Eukaryota</taxon>
        <taxon>Viridiplantae</taxon>
        <taxon>Streptophyta</taxon>
        <taxon>Embryophyta</taxon>
        <taxon>Tracheophyta</taxon>
        <taxon>Spermatophyta</taxon>
        <taxon>Magnoliopsida</taxon>
        <taxon>Liliopsida</taxon>
        <taxon>Poales</taxon>
        <taxon>Poaceae</taxon>
        <taxon>PACMAD clade</taxon>
        <taxon>Arundinoideae</taxon>
        <taxon>Arundineae</taxon>
        <taxon>Arundo</taxon>
    </lineage>
</organism>
<proteinExistence type="predicted"/>
<protein>
    <submittedName>
        <fullName evidence="1">Uncharacterized protein</fullName>
    </submittedName>
</protein>
<name>A0A0A9C3H7_ARUDO</name>
<dbReference type="AlphaFoldDB" id="A0A0A9C3H7"/>